<feature type="domain" description="N-acetyltransferase" evidence="1">
    <location>
        <begin position="2"/>
        <end position="149"/>
    </location>
</feature>
<dbReference type="AlphaFoldDB" id="A0A1Y5PWP9"/>
<dbReference type="CDD" id="cd04301">
    <property type="entry name" value="NAT_SF"/>
    <property type="match status" value="1"/>
</dbReference>
<dbReference type="PROSITE" id="PS51186">
    <property type="entry name" value="GNAT"/>
    <property type="match status" value="1"/>
</dbReference>
<reference evidence="2" key="1">
    <citation type="submission" date="2016-03" db="EMBL/GenBank/DDBJ databases">
        <authorList>
            <person name="Ploux O."/>
        </authorList>
    </citation>
    <scope>NUCLEOTIDE SEQUENCE</scope>
    <source>
        <strain evidence="2">UC10</strain>
    </source>
</reference>
<gene>
    <name evidence="2" type="ORF">SPPYR_3323</name>
</gene>
<organism evidence="2">
    <name type="scientific">uncultured Sphingopyxis sp</name>
    <dbReference type="NCBI Taxonomy" id="310581"/>
    <lineage>
        <taxon>Bacteria</taxon>
        <taxon>Pseudomonadati</taxon>
        <taxon>Pseudomonadota</taxon>
        <taxon>Alphaproteobacteria</taxon>
        <taxon>Sphingomonadales</taxon>
        <taxon>Sphingomonadaceae</taxon>
        <taxon>Sphingopyxis</taxon>
        <taxon>environmental samples</taxon>
    </lineage>
</organism>
<name>A0A1Y5PWP9_9SPHN</name>
<keyword evidence="2" id="KW-0808">Transferase</keyword>
<proteinExistence type="predicted"/>
<protein>
    <submittedName>
        <fullName evidence="2">GCN5-related N-acetyltransferase</fullName>
    </submittedName>
</protein>
<dbReference type="EMBL" id="LT598653">
    <property type="protein sequence ID" value="SBV34438.1"/>
    <property type="molecule type" value="Genomic_DNA"/>
</dbReference>
<dbReference type="Pfam" id="PF00583">
    <property type="entry name" value="Acetyltransf_1"/>
    <property type="match status" value="1"/>
</dbReference>
<evidence type="ECO:0000313" key="2">
    <source>
        <dbReference type="EMBL" id="SBV34438.1"/>
    </source>
</evidence>
<dbReference type="SUPFAM" id="SSF55729">
    <property type="entry name" value="Acyl-CoA N-acyltransferases (Nat)"/>
    <property type="match status" value="1"/>
</dbReference>
<dbReference type="GO" id="GO:0016747">
    <property type="term" value="F:acyltransferase activity, transferring groups other than amino-acyl groups"/>
    <property type="evidence" value="ECO:0007669"/>
    <property type="project" value="InterPro"/>
</dbReference>
<dbReference type="InterPro" id="IPR000182">
    <property type="entry name" value="GNAT_dom"/>
</dbReference>
<accession>A0A1Y5PWP9</accession>
<dbReference type="RefSeq" id="WP_295321408.1">
    <property type="nucleotide sequence ID" value="NZ_LT598653.1"/>
</dbReference>
<dbReference type="Gene3D" id="3.40.630.30">
    <property type="match status" value="1"/>
</dbReference>
<dbReference type="KEGG" id="sphu:SPPYR_3323"/>
<dbReference type="InterPro" id="IPR016181">
    <property type="entry name" value="Acyl_CoA_acyltransferase"/>
</dbReference>
<sequence>MVELLPLSDIEPQAVEALLDAAFGTDRFGRTAYRIREGVDAVPALSFAAVEDGALIGTIQCWPVAHRAADGTATPLVMVGPVAVRPDVQRGGHGRALMAHMLEVAEAQADGALMMIGDPEYYGRFFGFGADGTGEWDLPGPFERRRLLARAINGHDLPRGAGMIGPR</sequence>
<evidence type="ECO:0000259" key="1">
    <source>
        <dbReference type="PROSITE" id="PS51186"/>
    </source>
</evidence>